<keyword evidence="1" id="KW-0805">Transcription regulation</keyword>
<dbReference type="Proteomes" id="UP000466848">
    <property type="component" value="Chromosome"/>
</dbReference>
<gene>
    <name evidence="5" type="ORF">Ami103574_05120</name>
</gene>
<feature type="domain" description="HTH marR-type" evidence="4">
    <location>
        <begin position="21"/>
        <end position="157"/>
    </location>
</feature>
<dbReference type="PROSITE" id="PS50995">
    <property type="entry name" value="HTH_MARR_2"/>
    <property type="match status" value="1"/>
</dbReference>
<evidence type="ECO:0000256" key="1">
    <source>
        <dbReference type="ARBA" id="ARBA00023015"/>
    </source>
</evidence>
<evidence type="ECO:0000259" key="4">
    <source>
        <dbReference type="PROSITE" id="PS50995"/>
    </source>
</evidence>
<organism evidence="5 6">
    <name type="scientific">Aminipila butyrica</name>
    <dbReference type="NCBI Taxonomy" id="433296"/>
    <lineage>
        <taxon>Bacteria</taxon>
        <taxon>Bacillati</taxon>
        <taxon>Bacillota</taxon>
        <taxon>Clostridia</taxon>
        <taxon>Peptostreptococcales</taxon>
        <taxon>Anaerovoracaceae</taxon>
        <taxon>Aminipila</taxon>
    </lineage>
</organism>
<keyword evidence="6" id="KW-1185">Reference proteome</keyword>
<evidence type="ECO:0000313" key="6">
    <source>
        <dbReference type="Proteomes" id="UP000466848"/>
    </source>
</evidence>
<dbReference type="Pfam" id="PF01047">
    <property type="entry name" value="MarR"/>
    <property type="match status" value="1"/>
</dbReference>
<dbReference type="InterPro" id="IPR036390">
    <property type="entry name" value="WH_DNA-bd_sf"/>
</dbReference>
<protein>
    <submittedName>
        <fullName evidence="5">MarR family transcriptional regulator</fullName>
    </submittedName>
</protein>
<dbReference type="GO" id="GO:0003700">
    <property type="term" value="F:DNA-binding transcription factor activity"/>
    <property type="evidence" value="ECO:0007669"/>
    <property type="project" value="InterPro"/>
</dbReference>
<dbReference type="RefSeq" id="WP_163065601.1">
    <property type="nucleotide sequence ID" value="NZ_CP048649.1"/>
</dbReference>
<keyword evidence="3" id="KW-0804">Transcription</keyword>
<reference evidence="5 6" key="1">
    <citation type="submission" date="2020-02" db="EMBL/GenBank/DDBJ databases">
        <authorList>
            <person name="Kim Y.B."/>
            <person name="Roh S.W."/>
        </authorList>
    </citation>
    <scope>NUCLEOTIDE SEQUENCE [LARGE SCALE GENOMIC DNA]</scope>
    <source>
        <strain evidence="5 6">DSM 103574</strain>
    </source>
</reference>
<dbReference type="PRINTS" id="PR00598">
    <property type="entry name" value="HTHMARR"/>
</dbReference>
<evidence type="ECO:0000313" key="5">
    <source>
        <dbReference type="EMBL" id="QIB68738.1"/>
    </source>
</evidence>
<dbReference type="Gene3D" id="1.10.10.10">
    <property type="entry name" value="Winged helix-like DNA-binding domain superfamily/Winged helix DNA-binding domain"/>
    <property type="match status" value="1"/>
</dbReference>
<proteinExistence type="predicted"/>
<dbReference type="SMART" id="SM00347">
    <property type="entry name" value="HTH_MARR"/>
    <property type="match status" value="1"/>
</dbReference>
<name>A0A858BUH5_9FIRM</name>
<dbReference type="KEGG" id="abut:Ami103574_05120"/>
<sequence length="168" mass="18984">MSQHLSDEEKRTITEEPIITSTQILHLLFQVKHALQQKYECSLASAGLPKPVTGPRLRVLMEIAADGDMRMNELAKKLGIKARTVTQFIDALEKDELILRIPDPLDRRAIILQLTERAKPLIQKAKEVNFTIAEQLIEPLSPQQRAQFVDILQTLQSCKKSSGDKCSE</sequence>
<dbReference type="SUPFAM" id="SSF46785">
    <property type="entry name" value="Winged helix' DNA-binding domain"/>
    <property type="match status" value="1"/>
</dbReference>
<dbReference type="PANTHER" id="PTHR42756">
    <property type="entry name" value="TRANSCRIPTIONAL REGULATOR, MARR"/>
    <property type="match status" value="1"/>
</dbReference>
<dbReference type="AlphaFoldDB" id="A0A858BUH5"/>
<accession>A0A858BUH5</accession>
<dbReference type="GO" id="GO:0003677">
    <property type="term" value="F:DNA binding"/>
    <property type="evidence" value="ECO:0007669"/>
    <property type="project" value="UniProtKB-KW"/>
</dbReference>
<dbReference type="InterPro" id="IPR036388">
    <property type="entry name" value="WH-like_DNA-bd_sf"/>
</dbReference>
<keyword evidence="2" id="KW-0238">DNA-binding</keyword>
<evidence type="ECO:0000256" key="3">
    <source>
        <dbReference type="ARBA" id="ARBA00023163"/>
    </source>
</evidence>
<dbReference type="InterPro" id="IPR000835">
    <property type="entry name" value="HTH_MarR-typ"/>
</dbReference>
<evidence type="ECO:0000256" key="2">
    <source>
        <dbReference type="ARBA" id="ARBA00023125"/>
    </source>
</evidence>
<dbReference type="EMBL" id="CP048649">
    <property type="protein sequence ID" value="QIB68738.1"/>
    <property type="molecule type" value="Genomic_DNA"/>
</dbReference>
<dbReference type="PANTHER" id="PTHR42756:SF1">
    <property type="entry name" value="TRANSCRIPTIONAL REPRESSOR OF EMRAB OPERON"/>
    <property type="match status" value="1"/>
</dbReference>